<organism evidence="2 3">
    <name type="scientific">Nocardioides conyzicola</name>
    <dbReference type="NCBI Taxonomy" id="1651781"/>
    <lineage>
        <taxon>Bacteria</taxon>
        <taxon>Bacillati</taxon>
        <taxon>Actinomycetota</taxon>
        <taxon>Actinomycetes</taxon>
        <taxon>Propionibacteriales</taxon>
        <taxon>Nocardioidaceae</taxon>
        <taxon>Nocardioides</taxon>
    </lineage>
</organism>
<sequence length="238" mass="24951">MARRIGAAVLVLVLVGLSAGCSQRSTPDDGAAPAAAAARPILVTRDWGVVDGMLSVVVRNTSDRTLRSATAVITARDRNDVLVSSSLEDPNGCCAVTELPPGQEFGFYVDVGDTAADISRVDVAYRDVRWATAANSSPSPLEAKPVRLDGNGQGAIAIAEVTSSVRMVPQASVQAFLTDADGQFLAVVAGRWFCFSKGRHEIRMQLQHPVPAGTTVDKVLVHPVTDDPDGTALNCAGR</sequence>
<evidence type="ECO:0000313" key="2">
    <source>
        <dbReference type="EMBL" id="GAA4694420.1"/>
    </source>
</evidence>
<feature type="signal peptide" evidence="1">
    <location>
        <begin position="1"/>
        <end position="24"/>
    </location>
</feature>
<name>A0ABP8WRT0_9ACTN</name>
<comment type="caution">
    <text evidence="2">The sequence shown here is derived from an EMBL/GenBank/DDBJ whole genome shotgun (WGS) entry which is preliminary data.</text>
</comment>
<evidence type="ECO:0008006" key="4">
    <source>
        <dbReference type="Google" id="ProtNLM"/>
    </source>
</evidence>
<dbReference type="RefSeq" id="WP_345519289.1">
    <property type="nucleotide sequence ID" value="NZ_BAABKM010000002.1"/>
</dbReference>
<keyword evidence="3" id="KW-1185">Reference proteome</keyword>
<feature type="chain" id="PRO_5046848006" description="Lipoprotein" evidence="1">
    <location>
        <begin position="25"/>
        <end position="238"/>
    </location>
</feature>
<gene>
    <name evidence="2" type="ORF">GCM10023349_06870</name>
</gene>
<keyword evidence="1" id="KW-0732">Signal</keyword>
<proteinExistence type="predicted"/>
<accession>A0ABP8WRT0</accession>
<evidence type="ECO:0000313" key="3">
    <source>
        <dbReference type="Proteomes" id="UP001499974"/>
    </source>
</evidence>
<reference evidence="3" key="1">
    <citation type="journal article" date="2019" name="Int. J. Syst. Evol. Microbiol.">
        <title>The Global Catalogue of Microorganisms (GCM) 10K type strain sequencing project: providing services to taxonomists for standard genome sequencing and annotation.</title>
        <authorList>
            <consortium name="The Broad Institute Genomics Platform"/>
            <consortium name="The Broad Institute Genome Sequencing Center for Infectious Disease"/>
            <person name="Wu L."/>
            <person name="Ma J."/>
        </authorList>
    </citation>
    <scope>NUCLEOTIDE SEQUENCE [LARGE SCALE GENOMIC DNA]</scope>
    <source>
        <strain evidence="3">JCM 18531</strain>
    </source>
</reference>
<dbReference type="PROSITE" id="PS51257">
    <property type="entry name" value="PROKAR_LIPOPROTEIN"/>
    <property type="match status" value="1"/>
</dbReference>
<dbReference type="EMBL" id="BAABKM010000002">
    <property type="protein sequence ID" value="GAA4694420.1"/>
    <property type="molecule type" value="Genomic_DNA"/>
</dbReference>
<evidence type="ECO:0000256" key="1">
    <source>
        <dbReference type="SAM" id="SignalP"/>
    </source>
</evidence>
<dbReference type="Proteomes" id="UP001499974">
    <property type="component" value="Unassembled WGS sequence"/>
</dbReference>
<protein>
    <recommendedName>
        <fullName evidence="4">Lipoprotein</fullName>
    </recommendedName>
</protein>